<evidence type="ECO:0000313" key="2">
    <source>
        <dbReference type="Proteomes" id="UP000035548"/>
    </source>
</evidence>
<dbReference type="PATRIC" id="fig|1072256.5.peg.595"/>
<keyword evidence="2" id="KW-1185">Reference proteome</keyword>
<evidence type="ECO:0008006" key="3">
    <source>
        <dbReference type="Google" id="ProtNLM"/>
    </source>
</evidence>
<sequence length="138" mass="14002">MNCLTSAALRVIPGAFILNSGYGKISADAETSAYLQGFAATAIPAVNKIPTEKFGPLLGYSETALGAALLAPFVPNALAGAGLTAFSAGLLSMYFADPENREEDGIRPSNKGLSLAKDSWLLAIGLGLLAGGLTGKGK</sequence>
<dbReference type="STRING" id="1072256.CUTER_03000"/>
<dbReference type="KEGG" id="cut:CUTER_03000"/>
<gene>
    <name evidence="1" type="ORF">CUTER_03000</name>
</gene>
<evidence type="ECO:0000313" key="1">
    <source>
        <dbReference type="EMBL" id="AKK10612.1"/>
    </source>
</evidence>
<organism evidence="1 2">
    <name type="scientific">Corynebacterium uterequi</name>
    <dbReference type="NCBI Taxonomy" id="1072256"/>
    <lineage>
        <taxon>Bacteria</taxon>
        <taxon>Bacillati</taxon>
        <taxon>Actinomycetota</taxon>
        <taxon>Actinomycetes</taxon>
        <taxon>Mycobacteriales</taxon>
        <taxon>Corynebacteriaceae</taxon>
        <taxon>Corynebacterium</taxon>
    </lineage>
</organism>
<dbReference type="RefSeq" id="WP_047259169.1">
    <property type="nucleotide sequence ID" value="NZ_CP011546.1"/>
</dbReference>
<name>A0A0G3HHK4_9CORY</name>
<dbReference type="EMBL" id="CP011546">
    <property type="protein sequence ID" value="AKK10612.1"/>
    <property type="molecule type" value="Genomic_DNA"/>
</dbReference>
<protein>
    <recommendedName>
        <fullName evidence="3">DoxX protein</fullName>
    </recommendedName>
</protein>
<proteinExistence type="predicted"/>
<dbReference type="OrthoDB" id="3267263at2"/>
<reference evidence="2" key="2">
    <citation type="submission" date="2015-05" db="EMBL/GenBank/DDBJ databases">
        <title>Complete genome sequence of Corynebacterium uterequi DSM 45634, isolated from the uterus of a maiden mare.</title>
        <authorList>
            <person name="Ruckert C."/>
            <person name="Albersmeier A."/>
            <person name="Winkler A."/>
            <person name="Tauch A."/>
        </authorList>
    </citation>
    <scope>NUCLEOTIDE SEQUENCE [LARGE SCALE GENOMIC DNA]</scope>
    <source>
        <strain evidence="2">DSM 45634</strain>
    </source>
</reference>
<reference evidence="1 2" key="1">
    <citation type="journal article" date="2015" name="Genome Announc.">
        <title>Virulence Factor Genes Detected in the Complete Genome Sequence of Corynebacterium uterequi DSM 45634, Isolated from the Uterus of a Maiden Mare.</title>
        <authorList>
            <person name="Ruckert C."/>
            <person name="Kriete M."/>
            <person name="Jaenicke S."/>
            <person name="Winkler A."/>
            <person name="Tauch A."/>
        </authorList>
    </citation>
    <scope>NUCLEOTIDE SEQUENCE [LARGE SCALE GENOMIC DNA]</scope>
    <source>
        <strain evidence="1 2">DSM 45634</strain>
    </source>
</reference>
<dbReference type="Proteomes" id="UP000035548">
    <property type="component" value="Chromosome"/>
</dbReference>
<dbReference type="AlphaFoldDB" id="A0A0G3HHK4"/>
<accession>A0A0G3HHK4</accession>